<proteinExistence type="predicted"/>
<reference evidence="1" key="1">
    <citation type="submission" date="2022-03" db="EMBL/GenBank/DDBJ databases">
        <authorList>
            <person name="Tunstrom K."/>
        </authorList>
    </citation>
    <scope>NUCLEOTIDE SEQUENCE</scope>
</reference>
<keyword evidence="2" id="KW-1185">Reference proteome</keyword>
<protein>
    <submittedName>
        <fullName evidence="1">Uncharacterized protein</fullName>
    </submittedName>
</protein>
<dbReference type="AlphaFoldDB" id="A0AAU9UTY4"/>
<evidence type="ECO:0000313" key="1">
    <source>
        <dbReference type="EMBL" id="CAH2102658.1"/>
    </source>
</evidence>
<dbReference type="Proteomes" id="UP001153954">
    <property type="component" value="Unassembled WGS sequence"/>
</dbReference>
<sequence>MKGVKVSKIAYKYKRRVVLHHITWTEDSLALALEELDKKKVSVEYLELTEYPTETKEDDTKRENSNF</sequence>
<organism evidence="1 2">
    <name type="scientific">Euphydryas editha</name>
    <name type="common">Edith's checkerspot</name>
    <dbReference type="NCBI Taxonomy" id="104508"/>
    <lineage>
        <taxon>Eukaryota</taxon>
        <taxon>Metazoa</taxon>
        <taxon>Ecdysozoa</taxon>
        <taxon>Arthropoda</taxon>
        <taxon>Hexapoda</taxon>
        <taxon>Insecta</taxon>
        <taxon>Pterygota</taxon>
        <taxon>Neoptera</taxon>
        <taxon>Endopterygota</taxon>
        <taxon>Lepidoptera</taxon>
        <taxon>Glossata</taxon>
        <taxon>Ditrysia</taxon>
        <taxon>Papilionoidea</taxon>
        <taxon>Nymphalidae</taxon>
        <taxon>Nymphalinae</taxon>
        <taxon>Euphydryas</taxon>
    </lineage>
</organism>
<accession>A0AAU9UTY4</accession>
<dbReference type="EMBL" id="CAKOGL010000025">
    <property type="protein sequence ID" value="CAH2102658.1"/>
    <property type="molecule type" value="Genomic_DNA"/>
</dbReference>
<gene>
    <name evidence="1" type="ORF">EEDITHA_LOCUS17255</name>
</gene>
<comment type="caution">
    <text evidence="1">The sequence shown here is derived from an EMBL/GenBank/DDBJ whole genome shotgun (WGS) entry which is preliminary data.</text>
</comment>
<name>A0AAU9UTY4_EUPED</name>
<evidence type="ECO:0000313" key="2">
    <source>
        <dbReference type="Proteomes" id="UP001153954"/>
    </source>
</evidence>